<dbReference type="OrthoDB" id="9806233at2"/>
<organism evidence="2 3">
    <name type="scientific">Aureibaculum algae</name>
    <dbReference type="NCBI Taxonomy" id="2584122"/>
    <lineage>
        <taxon>Bacteria</taxon>
        <taxon>Pseudomonadati</taxon>
        <taxon>Bacteroidota</taxon>
        <taxon>Flavobacteriia</taxon>
        <taxon>Flavobacteriales</taxon>
        <taxon>Flavobacteriaceae</taxon>
        <taxon>Aureibaculum</taxon>
    </lineage>
</organism>
<proteinExistence type="predicted"/>
<dbReference type="Gene3D" id="2.60.120.560">
    <property type="entry name" value="Exo-inulinase, domain 1"/>
    <property type="match status" value="1"/>
</dbReference>
<keyword evidence="3" id="KW-1185">Reference proteome</keyword>
<dbReference type="EMBL" id="CP040749">
    <property type="protein sequence ID" value="QCX39323.1"/>
    <property type="molecule type" value="Genomic_DNA"/>
</dbReference>
<evidence type="ECO:0000313" key="3">
    <source>
        <dbReference type="Proteomes" id="UP000306229"/>
    </source>
</evidence>
<gene>
    <name evidence="2" type="ORF">FF125_13070</name>
</gene>
<dbReference type="GO" id="GO:0016787">
    <property type="term" value="F:hydrolase activity"/>
    <property type="evidence" value="ECO:0007669"/>
    <property type="project" value="InterPro"/>
</dbReference>
<dbReference type="AlphaFoldDB" id="A0A5B7TVI9"/>
<dbReference type="InterPro" id="IPR010496">
    <property type="entry name" value="AL/BT2_dom"/>
</dbReference>
<dbReference type="Pfam" id="PF06439">
    <property type="entry name" value="3keto-disac_hyd"/>
    <property type="match status" value="1"/>
</dbReference>
<name>A0A5B7TVI9_9FLAO</name>
<protein>
    <submittedName>
        <fullName evidence="2">DUF1080 domain-containing protein</fullName>
    </submittedName>
</protein>
<dbReference type="PROSITE" id="PS51257">
    <property type="entry name" value="PROKAR_LIPOPROTEIN"/>
    <property type="match status" value="1"/>
</dbReference>
<accession>A0A5B7TVI9</accession>
<reference evidence="2 3" key="1">
    <citation type="submission" date="2019-05" db="EMBL/GenBank/DDBJ databases">
        <title>Algicella ahnfeltiae gen. nov., sp. nov., a novel marine bacterium of the family Flavobacteriaceae isolated from a red alga.</title>
        <authorList>
            <person name="Nedashkovskaya O.I."/>
            <person name="Kukhlevskiy A.D."/>
            <person name="Kim S.-G."/>
            <person name="Zhukova N.V."/>
            <person name="Mikhailov V.V."/>
        </authorList>
    </citation>
    <scope>NUCLEOTIDE SEQUENCE [LARGE SCALE GENOMIC DNA]</scope>
    <source>
        <strain evidence="2 3">10Alg115</strain>
    </source>
</reference>
<evidence type="ECO:0000259" key="1">
    <source>
        <dbReference type="Pfam" id="PF06439"/>
    </source>
</evidence>
<feature type="domain" description="3-keto-alpha-glucoside-1,2-lyase/3-keto-2-hydroxy-glucal hydratase" evidence="1">
    <location>
        <begin position="40"/>
        <end position="264"/>
    </location>
</feature>
<sequence length="266" mass="30565">MKKSMTLLIVLCLTLSCKKDSKKDVESKETAQTENKTSNDWITLFDGVSTKGWRAYNGDALPPGWIVKDSVLTFDTELGLEQDYKGGKDIIYGDEEFDNFELYVEWKIPEGGNSGIFYHLKENIPNAGPPNIAPEYQLIDDENYAKIHSLTEYNTSLGYENPSELHPLQSTAADYAMYPANPENKQLNPTGEWNSTRILFTPEKAEYWLNGKKVVEFVPWSEDWYAKKNAGKWKEEKLYGTFKTGYIGFQDHSSPIWFRNIKLRKL</sequence>
<dbReference type="Proteomes" id="UP000306229">
    <property type="component" value="Chromosome"/>
</dbReference>
<dbReference type="KEGG" id="fbe:FF125_13070"/>
<dbReference type="RefSeq" id="WP_138950182.1">
    <property type="nucleotide sequence ID" value="NZ_CP040749.1"/>
</dbReference>
<evidence type="ECO:0000313" key="2">
    <source>
        <dbReference type="EMBL" id="QCX39323.1"/>
    </source>
</evidence>